<keyword evidence="2" id="KW-1185">Reference proteome</keyword>
<evidence type="ECO:0000313" key="2">
    <source>
        <dbReference type="Proteomes" id="UP001295444"/>
    </source>
</evidence>
<gene>
    <name evidence="1" type="ORF">PECUL_23A031030</name>
</gene>
<dbReference type="Proteomes" id="UP001295444">
    <property type="component" value="Chromosome 10"/>
</dbReference>
<dbReference type="EMBL" id="OW240921">
    <property type="protein sequence ID" value="CAH2318146.1"/>
    <property type="molecule type" value="Genomic_DNA"/>
</dbReference>
<organism evidence="1 2">
    <name type="scientific">Pelobates cultripes</name>
    <name type="common">Western spadefoot toad</name>
    <dbReference type="NCBI Taxonomy" id="61616"/>
    <lineage>
        <taxon>Eukaryota</taxon>
        <taxon>Metazoa</taxon>
        <taxon>Chordata</taxon>
        <taxon>Craniata</taxon>
        <taxon>Vertebrata</taxon>
        <taxon>Euteleostomi</taxon>
        <taxon>Amphibia</taxon>
        <taxon>Batrachia</taxon>
        <taxon>Anura</taxon>
        <taxon>Pelobatoidea</taxon>
        <taxon>Pelobatidae</taxon>
        <taxon>Pelobates</taxon>
    </lineage>
</organism>
<proteinExistence type="predicted"/>
<accession>A0AAD1T5K1</accession>
<protein>
    <submittedName>
        <fullName evidence="1">Uncharacterized protein</fullName>
    </submittedName>
</protein>
<evidence type="ECO:0000313" key="1">
    <source>
        <dbReference type="EMBL" id="CAH2318146.1"/>
    </source>
</evidence>
<dbReference type="AlphaFoldDB" id="A0AAD1T5K1"/>
<sequence>MAAVRLSARMQQVKEVAGGIAVQPHEHVVRRGPNCRLLVREPNLKLPNVPGVNMEVGELTIGLELLNVRETNAEVLILPNVRFLFPLLQGMKEKCLLVTGVPESGHYRQDPAEKGGVVQRASQQVLGMLEVLLVERGQLRHIVGVSKTVTLGEGEIPRVEDIRTVTGRQDGPGCRTAVFKVARGSGETQRCGNLARISGTLKGRTFIVCRQPHGLRWQGVRKVRHCRCSSQGSF</sequence>
<reference evidence="1" key="1">
    <citation type="submission" date="2022-03" db="EMBL/GenBank/DDBJ databases">
        <authorList>
            <person name="Alioto T."/>
            <person name="Alioto T."/>
            <person name="Gomez Garrido J."/>
        </authorList>
    </citation>
    <scope>NUCLEOTIDE SEQUENCE</scope>
</reference>
<name>A0AAD1T5K1_PELCU</name>